<feature type="region of interest" description="Disordered" evidence="1">
    <location>
        <begin position="472"/>
        <end position="530"/>
    </location>
</feature>
<gene>
    <name evidence="2" type="ORF">LCGC14_1843050</name>
</gene>
<evidence type="ECO:0000256" key="1">
    <source>
        <dbReference type="SAM" id="MobiDB-lite"/>
    </source>
</evidence>
<proteinExistence type="predicted"/>
<feature type="compositionally biased region" description="Basic and acidic residues" evidence="1">
    <location>
        <begin position="82"/>
        <end position="93"/>
    </location>
</feature>
<feature type="region of interest" description="Disordered" evidence="1">
    <location>
        <begin position="629"/>
        <end position="696"/>
    </location>
</feature>
<reference evidence="2" key="1">
    <citation type="journal article" date="2015" name="Nature">
        <title>Complex archaea that bridge the gap between prokaryotes and eukaryotes.</title>
        <authorList>
            <person name="Spang A."/>
            <person name="Saw J.H."/>
            <person name="Jorgensen S.L."/>
            <person name="Zaremba-Niedzwiedzka K."/>
            <person name="Martijn J."/>
            <person name="Lind A.E."/>
            <person name="van Eijk R."/>
            <person name="Schleper C."/>
            <person name="Guy L."/>
            <person name="Ettema T.J."/>
        </authorList>
    </citation>
    <scope>NUCLEOTIDE SEQUENCE</scope>
</reference>
<organism evidence="2">
    <name type="scientific">marine sediment metagenome</name>
    <dbReference type="NCBI Taxonomy" id="412755"/>
    <lineage>
        <taxon>unclassified sequences</taxon>
        <taxon>metagenomes</taxon>
        <taxon>ecological metagenomes</taxon>
    </lineage>
</organism>
<feature type="region of interest" description="Disordered" evidence="1">
    <location>
        <begin position="28"/>
        <end position="120"/>
    </location>
</feature>
<accession>A0A0F9H0W5</accession>
<feature type="compositionally biased region" description="Basic residues" evidence="1">
    <location>
        <begin position="674"/>
        <end position="683"/>
    </location>
</feature>
<sequence length="840" mass="94516">MFPRPNKLDARKINPKTKRAVLLEDLLGDEEKKKIQREEEVTNVPPQLPAEDRLTPTKTLQGGPTGMRGEVEEEYTPMSAEEIAKKREEHEKAAPAPPVPPVEGEEAEKTEEGVTEVSPTFRNVMKDLLKDETPEGKKEQAQQMKYGPPEKIQETVDLLKEFYGTQLMDVDVETAQTIIARADLPDILKDRAQTLFDSHSHGDLVRSEQMALISLKATSPKEIKKTEEWLRDTPEGQQYLRKIFDKYRIGRVMSMLENTVLMMAGQSVIDQPKREFGPTKEQRGEKKRLTDLFEALQGGTISNTDFDDAKRLGLTLKEWLQRQKGKAFRLNMKKYMGTRDYLPRGILITTEEFITRIRQDLQQGLHTQQYPDMPEDAAREQYVDMQFEMLEEAVYYDVKDMNEDVHSVVWGLAEQADIDPTTVPRSFGEWETLFYSQGDPDDIRVKILSTNIDPESFDWGTFKPANRLNMKKKAEGDVTGPGGDSWEYEWTSGPTPTKDEPQKRKHRFPFHNKPSGRTPGDGDQGNIFDVGPLGGQSDMNYLANVIESMTKTADNDLFSIHSFDNGEKWLTYTSFKKAYSKFRPGDVVVQYGKTAVDCHTYRRRFGSVKKAKESIVDALSPILATVVGQPTPDDSLHDLQKGAPPGGAYGPRTSPYDLQPEQGNRDGFDAKNTPRQRTKRKFIPHMDTPDDEGSGFMGGRTMGSTRNIFADARLTPKGEATLQELQASTVDPNAADLYVVLSSVDQSNLVTSEDVYLNKASAIEDVWSTALKDGLIISEDLPEAEEFFGELPGGMPEGIANRLNLRKQADFNPAAPVVETPEERAAVIEQPAVKPINWDP</sequence>
<evidence type="ECO:0000313" key="2">
    <source>
        <dbReference type="EMBL" id="KKL96581.1"/>
    </source>
</evidence>
<dbReference type="EMBL" id="LAZR01018395">
    <property type="protein sequence ID" value="KKL96581.1"/>
    <property type="molecule type" value="Genomic_DNA"/>
</dbReference>
<name>A0A0F9H0W5_9ZZZZ</name>
<feature type="non-terminal residue" evidence="2">
    <location>
        <position position="840"/>
    </location>
</feature>
<protein>
    <submittedName>
        <fullName evidence="2">Uncharacterized protein</fullName>
    </submittedName>
</protein>
<dbReference type="AlphaFoldDB" id="A0A0F9H0W5"/>
<comment type="caution">
    <text evidence="2">The sequence shown here is derived from an EMBL/GenBank/DDBJ whole genome shotgun (WGS) entry which is preliminary data.</text>
</comment>
<feature type="compositionally biased region" description="Basic and acidic residues" evidence="1">
    <location>
        <begin position="29"/>
        <end position="40"/>
    </location>
</feature>